<reference evidence="1" key="1">
    <citation type="journal article" date="2019" name="bioRxiv">
        <title>The Genome of the Zebra Mussel, Dreissena polymorpha: A Resource for Invasive Species Research.</title>
        <authorList>
            <person name="McCartney M.A."/>
            <person name="Auch B."/>
            <person name="Kono T."/>
            <person name="Mallez S."/>
            <person name="Zhang Y."/>
            <person name="Obille A."/>
            <person name="Becker A."/>
            <person name="Abrahante J.E."/>
            <person name="Garbe J."/>
            <person name="Badalamenti J.P."/>
            <person name="Herman A."/>
            <person name="Mangelson H."/>
            <person name="Liachko I."/>
            <person name="Sullivan S."/>
            <person name="Sone E.D."/>
            <person name="Koren S."/>
            <person name="Silverstein K.A.T."/>
            <person name="Beckman K.B."/>
            <person name="Gohl D.M."/>
        </authorList>
    </citation>
    <scope>NUCLEOTIDE SEQUENCE</scope>
    <source>
        <strain evidence="1">Duluth1</strain>
        <tissue evidence="1">Whole animal</tissue>
    </source>
</reference>
<accession>A0A9D4DQW7</accession>
<protein>
    <submittedName>
        <fullName evidence="1">Uncharacterized protein</fullName>
    </submittedName>
</protein>
<reference evidence="1" key="2">
    <citation type="submission" date="2020-11" db="EMBL/GenBank/DDBJ databases">
        <authorList>
            <person name="McCartney M.A."/>
            <person name="Auch B."/>
            <person name="Kono T."/>
            <person name="Mallez S."/>
            <person name="Becker A."/>
            <person name="Gohl D.M."/>
            <person name="Silverstein K.A.T."/>
            <person name="Koren S."/>
            <person name="Bechman K.B."/>
            <person name="Herman A."/>
            <person name="Abrahante J.E."/>
            <person name="Garbe J."/>
        </authorList>
    </citation>
    <scope>NUCLEOTIDE SEQUENCE</scope>
    <source>
        <strain evidence="1">Duluth1</strain>
        <tissue evidence="1">Whole animal</tissue>
    </source>
</reference>
<name>A0A9D4DQW7_DREPO</name>
<dbReference type="InterPro" id="IPR017853">
    <property type="entry name" value="GH"/>
</dbReference>
<sequence>MASERGLKLAGWEDGSWDGYDPLPVEDLNRQGEVCVNPWNNIWEWGSGSNAYKYANAGYKRGADGARRSQVNPFLAKPDPEERGLYWAARYTDTRNVFDFRPERLYDNIRVDRSGFRLAKKDICGYDMSGCTALEKPENIIGS</sequence>
<proteinExistence type="predicted"/>
<dbReference type="AlphaFoldDB" id="A0A9D4DQW7"/>
<gene>
    <name evidence="1" type="ORF">DPMN_187100</name>
</gene>
<evidence type="ECO:0000313" key="2">
    <source>
        <dbReference type="Proteomes" id="UP000828390"/>
    </source>
</evidence>
<dbReference type="Gene3D" id="3.20.20.80">
    <property type="entry name" value="Glycosidases"/>
    <property type="match status" value="1"/>
</dbReference>
<comment type="caution">
    <text evidence="1">The sequence shown here is derived from an EMBL/GenBank/DDBJ whole genome shotgun (WGS) entry which is preliminary data.</text>
</comment>
<keyword evidence="2" id="KW-1185">Reference proteome</keyword>
<dbReference type="EMBL" id="JAIWYP010000010">
    <property type="protein sequence ID" value="KAH3752482.1"/>
    <property type="molecule type" value="Genomic_DNA"/>
</dbReference>
<evidence type="ECO:0000313" key="1">
    <source>
        <dbReference type="EMBL" id="KAH3752482.1"/>
    </source>
</evidence>
<dbReference type="SUPFAM" id="SSF51445">
    <property type="entry name" value="(Trans)glycosidases"/>
    <property type="match status" value="1"/>
</dbReference>
<organism evidence="1 2">
    <name type="scientific">Dreissena polymorpha</name>
    <name type="common">Zebra mussel</name>
    <name type="synonym">Mytilus polymorpha</name>
    <dbReference type="NCBI Taxonomy" id="45954"/>
    <lineage>
        <taxon>Eukaryota</taxon>
        <taxon>Metazoa</taxon>
        <taxon>Spiralia</taxon>
        <taxon>Lophotrochozoa</taxon>
        <taxon>Mollusca</taxon>
        <taxon>Bivalvia</taxon>
        <taxon>Autobranchia</taxon>
        <taxon>Heteroconchia</taxon>
        <taxon>Euheterodonta</taxon>
        <taxon>Imparidentia</taxon>
        <taxon>Neoheterodontei</taxon>
        <taxon>Myida</taxon>
        <taxon>Dreissenoidea</taxon>
        <taxon>Dreissenidae</taxon>
        <taxon>Dreissena</taxon>
    </lineage>
</organism>
<dbReference type="Proteomes" id="UP000828390">
    <property type="component" value="Unassembled WGS sequence"/>
</dbReference>